<dbReference type="Proteomes" id="UP000053825">
    <property type="component" value="Unassembled WGS sequence"/>
</dbReference>
<feature type="compositionally biased region" description="Basic and acidic residues" evidence="1">
    <location>
        <begin position="167"/>
        <end position="177"/>
    </location>
</feature>
<keyword evidence="3" id="KW-1185">Reference proteome</keyword>
<protein>
    <submittedName>
        <fullName evidence="2">Uncharacterized protein</fullName>
    </submittedName>
</protein>
<sequence length="177" mass="20008">MHVVRMSTTKKPRAFLKWLGQNGPIGDTMHVVRMSTTKKPRAFLGAPLSSPFFPGKVPGSGGAGLHCQGDTLVLEDEETRRCLRLEGQESPGLEIENIFDQSDSDSFNESSDLEQSDEEFLNDPLSDKGEFQNENDEEYIELESDNDSEIIPRRKRRTRCLSSSDSESPREKLDEWI</sequence>
<feature type="compositionally biased region" description="Polar residues" evidence="1">
    <location>
        <begin position="99"/>
        <end position="110"/>
    </location>
</feature>
<proteinExistence type="predicted"/>
<feature type="region of interest" description="Disordered" evidence="1">
    <location>
        <begin position="93"/>
        <end position="177"/>
    </location>
</feature>
<gene>
    <name evidence="2" type="ORF">WH47_11799</name>
</gene>
<accession>A0A0L7R8D2</accession>
<evidence type="ECO:0000313" key="2">
    <source>
        <dbReference type="EMBL" id="KOC67142.1"/>
    </source>
</evidence>
<evidence type="ECO:0000256" key="1">
    <source>
        <dbReference type="SAM" id="MobiDB-lite"/>
    </source>
</evidence>
<dbReference type="AlphaFoldDB" id="A0A0L7R8D2"/>
<dbReference type="EMBL" id="KQ414632">
    <property type="protein sequence ID" value="KOC67142.1"/>
    <property type="molecule type" value="Genomic_DNA"/>
</dbReference>
<feature type="compositionally biased region" description="Acidic residues" evidence="1">
    <location>
        <begin position="111"/>
        <end position="121"/>
    </location>
</feature>
<dbReference type="OrthoDB" id="6152532at2759"/>
<feature type="compositionally biased region" description="Acidic residues" evidence="1">
    <location>
        <begin position="133"/>
        <end position="148"/>
    </location>
</feature>
<organism evidence="2 3">
    <name type="scientific">Habropoda laboriosa</name>
    <dbReference type="NCBI Taxonomy" id="597456"/>
    <lineage>
        <taxon>Eukaryota</taxon>
        <taxon>Metazoa</taxon>
        <taxon>Ecdysozoa</taxon>
        <taxon>Arthropoda</taxon>
        <taxon>Hexapoda</taxon>
        <taxon>Insecta</taxon>
        <taxon>Pterygota</taxon>
        <taxon>Neoptera</taxon>
        <taxon>Endopterygota</taxon>
        <taxon>Hymenoptera</taxon>
        <taxon>Apocrita</taxon>
        <taxon>Aculeata</taxon>
        <taxon>Apoidea</taxon>
        <taxon>Anthophila</taxon>
        <taxon>Apidae</taxon>
        <taxon>Habropoda</taxon>
    </lineage>
</organism>
<evidence type="ECO:0000313" key="3">
    <source>
        <dbReference type="Proteomes" id="UP000053825"/>
    </source>
</evidence>
<reference evidence="2 3" key="1">
    <citation type="submission" date="2015-07" db="EMBL/GenBank/DDBJ databases">
        <title>The genome of Habropoda laboriosa.</title>
        <authorList>
            <person name="Pan H."/>
            <person name="Kapheim K."/>
        </authorList>
    </citation>
    <scope>NUCLEOTIDE SEQUENCE [LARGE SCALE GENOMIC DNA]</scope>
    <source>
        <strain evidence="2">0110345459</strain>
    </source>
</reference>
<name>A0A0L7R8D2_9HYME</name>